<evidence type="ECO:0000256" key="4">
    <source>
        <dbReference type="PIRNR" id="PIRNR002756"/>
    </source>
</evidence>
<dbReference type="InterPro" id="IPR024370">
    <property type="entry name" value="PBP_domain"/>
</dbReference>
<dbReference type="Pfam" id="PF12849">
    <property type="entry name" value="PBP_like_2"/>
    <property type="match status" value="1"/>
</dbReference>
<comment type="caution">
    <text evidence="7">The sequence shown here is derived from an EMBL/GenBank/DDBJ whole genome shotgun (WGS) entry which is preliminary data.</text>
</comment>
<dbReference type="PROSITE" id="PS51257">
    <property type="entry name" value="PROKAR_LIPOPROTEIN"/>
    <property type="match status" value="1"/>
</dbReference>
<evidence type="ECO:0000256" key="1">
    <source>
        <dbReference type="ARBA" id="ARBA00008725"/>
    </source>
</evidence>
<keyword evidence="2 4" id="KW-0813">Transport</keyword>
<dbReference type="InterPro" id="IPR005673">
    <property type="entry name" value="ABC_phos-bd_PstS"/>
</dbReference>
<gene>
    <name evidence="7" type="primary">pstS</name>
    <name evidence="7" type="ORF">ACFORJ_09205</name>
</gene>
<evidence type="ECO:0000313" key="8">
    <source>
        <dbReference type="Proteomes" id="UP001595751"/>
    </source>
</evidence>
<evidence type="ECO:0000313" key="7">
    <source>
        <dbReference type="EMBL" id="MFC3850335.1"/>
    </source>
</evidence>
<dbReference type="CDD" id="cd13565">
    <property type="entry name" value="PBP2_PstS"/>
    <property type="match status" value="1"/>
</dbReference>
<reference evidence="8" key="1">
    <citation type="journal article" date="2019" name="Int. J. Syst. Evol. Microbiol.">
        <title>The Global Catalogue of Microorganisms (GCM) 10K type strain sequencing project: providing services to taxonomists for standard genome sequencing and annotation.</title>
        <authorList>
            <consortium name="The Broad Institute Genomics Platform"/>
            <consortium name="The Broad Institute Genome Sequencing Center for Infectious Disease"/>
            <person name="Wu L."/>
            <person name="Ma J."/>
        </authorList>
    </citation>
    <scope>NUCLEOTIDE SEQUENCE [LARGE SCALE GENOMIC DNA]</scope>
    <source>
        <strain evidence="8">CCUG 53252</strain>
    </source>
</reference>
<dbReference type="InterPro" id="IPR050962">
    <property type="entry name" value="Phosphate-bind_PstS"/>
</dbReference>
<evidence type="ECO:0000256" key="3">
    <source>
        <dbReference type="ARBA" id="ARBA00022592"/>
    </source>
</evidence>
<keyword evidence="3 4" id="KW-0592">Phosphate transport</keyword>
<dbReference type="SUPFAM" id="SSF53850">
    <property type="entry name" value="Periplasmic binding protein-like II"/>
    <property type="match status" value="1"/>
</dbReference>
<dbReference type="Proteomes" id="UP001595751">
    <property type="component" value="Unassembled WGS sequence"/>
</dbReference>
<proteinExistence type="inferred from homology"/>
<dbReference type="NCBIfam" id="TIGR00975">
    <property type="entry name" value="3a0107s03"/>
    <property type="match status" value="1"/>
</dbReference>
<evidence type="ECO:0000256" key="5">
    <source>
        <dbReference type="SAM" id="SignalP"/>
    </source>
</evidence>
<sequence length="352" mass="37161">MLKNNRRRAAILGLTAVAGLTLSACSEGGSNSELQGEGATSQQRAMDLFATLFESNSSGSTLSYNATGSGSGQSQFLAKTVAFAGSDSPLKDDQIEKAKERCGGNDAWHLPMVIGPVAIAYNLKGVDVALSPSVTAKIFDGQITKWNDPAIAELNKGVDLPDTDISVVYRSEESGTTDNFMKFLSSAAPEDWKHKASKSFPTAHGQGANGSAGVVDQVAQIPGAITYVEAGFAKDKELGVAKMDFGHGPVELTADTVGAALDKVKFKSEGNDMVVDSDALFGMDEAGAYPLVLTTYEIVCSAGYDEGTRDLVKSFFKTVLEKGQTKELEDLGYIPVQGEFKQKLSDAVDAIK</sequence>
<dbReference type="PIRSF" id="PIRSF002756">
    <property type="entry name" value="PstS"/>
    <property type="match status" value="1"/>
</dbReference>
<feature type="domain" description="PBP" evidence="6">
    <location>
        <begin position="32"/>
        <end position="316"/>
    </location>
</feature>
<dbReference type="Gene3D" id="3.40.190.10">
    <property type="entry name" value="Periplasmic binding protein-like II"/>
    <property type="match status" value="2"/>
</dbReference>
<feature type="chain" id="PRO_5046791497" description="Phosphate-binding protein" evidence="5">
    <location>
        <begin position="27"/>
        <end position="352"/>
    </location>
</feature>
<dbReference type="RefSeq" id="WP_290289954.1">
    <property type="nucleotide sequence ID" value="NZ_CP047211.1"/>
</dbReference>
<name>A0ABV7ZT80_9CORY</name>
<feature type="signal peptide" evidence="5">
    <location>
        <begin position="1"/>
        <end position="26"/>
    </location>
</feature>
<accession>A0ABV7ZT80</accession>
<keyword evidence="8" id="KW-1185">Reference proteome</keyword>
<dbReference type="PANTHER" id="PTHR42996:SF1">
    <property type="entry name" value="PHOSPHATE-BINDING PROTEIN PSTS"/>
    <property type="match status" value="1"/>
</dbReference>
<comment type="similarity">
    <text evidence="1 4">Belongs to the PstS family.</text>
</comment>
<keyword evidence="5" id="KW-0732">Signal</keyword>
<evidence type="ECO:0000256" key="2">
    <source>
        <dbReference type="ARBA" id="ARBA00022448"/>
    </source>
</evidence>
<protein>
    <recommendedName>
        <fullName evidence="4">Phosphate-binding protein</fullName>
    </recommendedName>
</protein>
<dbReference type="EMBL" id="JBHRZN010000003">
    <property type="protein sequence ID" value="MFC3850335.1"/>
    <property type="molecule type" value="Genomic_DNA"/>
</dbReference>
<evidence type="ECO:0000259" key="6">
    <source>
        <dbReference type="Pfam" id="PF12849"/>
    </source>
</evidence>
<organism evidence="7 8">
    <name type="scientific">Corynebacterium hansenii</name>
    <dbReference type="NCBI Taxonomy" id="394964"/>
    <lineage>
        <taxon>Bacteria</taxon>
        <taxon>Bacillati</taxon>
        <taxon>Actinomycetota</taxon>
        <taxon>Actinomycetes</taxon>
        <taxon>Mycobacteriales</taxon>
        <taxon>Corynebacteriaceae</taxon>
        <taxon>Corynebacterium</taxon>
    </lineage>
</organism>
<dbReference type="PANTHER" id="PTHR42996">
    <property type="entry name" value="PHOSPHATE-BINDING PROTEIN PSTS"/>
    <property type="match status" value="1"/>
</dbReference>